<name>A0A4R5DF69_9BACT</name>
<dbReference type="RefSeq" id="WP_131962432.1">
    <property type="nucleotide sequence ID" value="NZ_SMFL01000022.1"/>
</dbReference>
<keyword evidence="3" id="KW-0479">Metal-binding</keyword>
<reference evidence="9 10" key="1">
    <citation type="submission" date="2019-03" db="EMBL/GenBank/DDBJ databases">
        <title>Dyadobacter AR-3-6 sp. nov., isolated from arctic soil.</title>
        <authorList>
            <person name="Chaudhary D.K."/>
        </authorList>
    </citation>
    <scope>NUCLEOTIDE SEQUENCE [LARGE SCALE GENOMIC DNA]</scope>
    <source>
        <strain evidence="9 10">AR-3-6</strain>
    </source>
</reference>
<dbReference type="CDD" id="cd16144">
    <property type="entry name" value="ARS_like"/>
    <property type="match status" value="1"/>
</dbReference>
<dbReference type="Gene3D" id="3.30.1120.10">
    <property type="match status" value="1"/>
</dbReference>
<evidence type="ECO:0000256" key="6">
    <source>
        <dbReference type="ARBA" id="ARBA00022837"/>
    </source>
</evidence>
<dbReference type="Pfam" id="PF00884">
    <property type="entry name" value="Sulfatase"/>
    <property type="match status" value="1"/>
</dbReference>
<dbReference type="SUPFAM" id="SSF53649">
    <property type="entry name" value="Alkaline phosphatase-like"/>
    <property type="match status" value="1"/>
</dbReference>
<dbReference type="InterPro" id="IPR050738">
    <property type="entry name" value="Sulfatase"/>
</dbReference>
<dbReference type="PROSITE" id="PS51257">
    <property type="entry name" value="PROKAR_LIPOPROTEIN"/>
    <property type="match status" value="1"/>
</dbReference>
<feature type="domain" description="Sulfatase N-terminal" evidence="8">
    <location>
        <begin position="30"/>
        <end position="389"/>
    </location>
</feature>
<organism evidence="9 10">
    <name type="scientific">Dyadobacter psychrotolerans</name>
    <dbReference type="NCBI Taxonomy" id="2541721"/>
    <lineage>
        <taxon>Bacteria</taxon>
        <taxon>Pseudomonadati</taxon>
        <taxon>Bacteroidota</taxon>
        <taxon>Cytophagia</taxon>
        <taxon>Cytophagales</taxon>
        <taxon>Spirosomataceae</taxon>
        <taxon>Dyadobacter</taxon>
    </lineage>
</organism>
<gene>
    <name evidence="9" type="ORF">E0F88_31510</name>
</gene>
<dbReference type="GO" id="GO:0046872">
    <property type="term" value="F:metal ion binding"/>
    <property type="evidence" value="ECO:0007669"/>
    <property type="project" value="UniProtKB-KW"/>
</dbReference>
<dbReference type="PANTHER" id="PTHR42693:SF42">
    <property type="entry name" value="ARYLSULFATASE G"/>
    <property type="match status" value="1"/>
</dbReference>
<dbReference type="PANTHER" id="PTHR42693">
    <property type="entry name" value="ARYLSULFATASE FAMILY MEMBER"/>
    <property type="match status" value="1"/>
</dbReference>
<dbReference type="GO" id="GO:0004065">
    <property type="term" value="F:arylsulfatase activity"/>
    <property type="evidence" value="ECO:0007669"/>
    <property type="project" value="TreeGrafter"/>
</dbReference>
<dbReference type="Proteomes" id="UP000294850">
    <property type="component" value="Unassembled WGS sequence"/>
</dbReference>
<dbReference type="Gene3D" id="3.40.720.10">
    <property type="entry name" value="Alkaline Phosphatase, subunit A"/>
    <property type="match status" value="1"/>
</dbReference>
<evidence type="ECO:0000256" key="3">
    <source>
        <dbReference type="ARBA" id="ARBA00022723"/>
    </source>
</evidence>
<evidence type="ECO:0000256" key="1">
    <source>
        <dbReference type="ARBA" id="ARBA00001913"/>
    </source>
</evidence>
<keyword evidence="10" id="KW-1185">Reference proteome</keyword>
<keyword evidence="5" id="KW-0378">Hydrolase</keyword>
<evidence type="ECO:0000256" key="2">
    <source>
        <dbReference type="ARBA" id="ARBA00008779"/>
    </source>
</evidence>
<dbReference type="InterPro" id="IPR017850">
    <property type="entry name" value="Alkaline_phosphatase_core_sf"/>
</dbReference>
<feature type="signal peptide" evidence="7">
    <location>
        <begin position="1"/>
        <end position="19"/>
    </location>
</feature>
<comment type="similarity">
    <text evidence="2">Belongs to the sulfatase family.</text>
</comment>
<dbReference type="InterPro" id="IPR000917">
    <property type="entry name" value="Sulfatase_N"/>
</dbReference>
<evidence type="ECO:0000256" key="4">
    <source>
        <dbReference type="ARBA" id="ARBA00022729"/>
    </source>
</evidence>
<evidence type="ECO:0000259" key="8">
    <source>
        <dbReference type="Pfam" id="PF00884"/>
    </source>
</evidence>
<evidence type="ECO:0000313" key="9">
    <source>
        <dbReference type="EMBL" id="TDE09013.1"/>
    </source>
</evidence>
<proteinExistence type="inferred from homology"/>
<evidence type="ECO:0000256" key="5">
    <source>
        <dbReference type="ARBA" id="ARBA00022801"/>
    </source>
</evidence>
<keyword evidence="6" id="KW-0106">Calcium</keyword>
<dbReference type="AlphaFoldDB" id="A0A4R5DF69"/>
<evidence type="ECO:0000313" key="10">
    <source>
        <dbReference type="Proteomes" id="UP000294850"/>
    </source>
</evidence>
<comment type="cofactor">
    <cofactor evidence="1">
        <name>Ca(2+)</name>
        <dbReference type="ChEBI" id="CHEBI:29108"/>
    </cofactor>
</comment>
<evidence type="ECO:0000256" key="7">
    <source>
        <dbReference type="SAM" id="SignalP"/>
    </source>
</evidence>
<dbReference type="EMBL" id="SMFL01000022">
    <property type="protein sequence ID" value="TDE09013.1"/>
    <property type="molecule type" value="Genomic_DNA"/>
</dbReference>
<sequence length="516" mass="57279">MHLSIKLVFLILLSVGACGQKVANEHSSHPNIIFFLVDDMGWQDTSVAFWQTVTAQNRLYSTPNMERLAGAGMKFTQAYTSAVCSPSRCSLISGMNAARHRVTNWTLERNTSKDAVDEKLTFPLWNVNGIQPVDSIERSTYITPLPEILRKNGYFTIHVGKAHFAARNTPGADPLSFGFDINVAGHASGGPASYQAIENYGNDQNGHAKSVWSVPGLEKYHATELNLTEALTLEAKAAMDSAQACGKPFYLYMSHYAVHVPLQPHDPYYAKYRTQGLDQQQAVYASMIEGMDKSLGDLMDYVRIRGIENNTVIIFLSDNGGYTASAKVRGGQPHSHNRPLNSGKGSAYEGGIRVPMIVKWPGKTNPATASAQYLIAEDFFPSILEMAGIHRYKTIQKVDGKSFVAQLSGNNTDNISRDLIWHFPNKWEESGPGIGPTSTLRQGDWKLIFYYHDSHFELFDIRSDIGELQNLADQQPDRVKKMSADLGRRLRSMHAQRPAHKATGQLVAWPDEIGKN</sequence>
<feature type="chain" id="PRO_5020381921" evidence="7">
    <location>
        <begin position="20"/>
        <end position="516"/>
    </location>
</feature>
<protein>
    <submittedName>
        <fullName evidence="9">DUF4976 domain-containing protein</fullName>
    </submittedName>
</protein>
<dbReference type="OrthoDB" id="9764377at2"/>
<accession>A0A4R5DF69</accession>
<keyword evidence="4 7" id="KW-0732">Signal</keyword>
<comment type="caution">
    <text evidence="9">The sequence shown here is derived from an EMBL/GenBank/DDBJ whole genome shotgun (WGS) entry which is preliminary data.</text>
</comment>